<evidence type="ECO:0000313" key="2">
    <source>
        <dbReference type="EMBL" id="QNO15100.1"/>
    </source>
</evidence>
<feature type="compositionally biased region" description="Acidic residues" evidence="1">
    <location>
        <begin position="45"/>
        <end position="56"/>
    </location>
</feature>
<dbReference type="EMBL" id="CP058559">
    <property type="protein sequence ID" value="QNO15100.1"/>
    <property type="molecule type" value="Genomic_DNA"/>
</dbReference>
<dbReference type="RefSeq" id="WP_213165464.1">
    <property type="nucleotide sequence ID" value="NZ_CP058559.1"/>
</dbReference>
<feature type="region of interest" description="Disordered" evidence="1">
    <location>
        <begin position="32"/>
        <end position="56"/>
    </location>
</feature>
<reference evidence="2 3" key="1">
    <citation type="submission" date="2020-07" db="EMBL/GenBank/DDBJ databases">
        <title>Alkalicella. sp. LB2 genome.</title>
        <authorList>
            <person name="Postec A."/>
            <person name="Quemeneur M."/>
        </authorList>
    </citation>
    <scope>NUCLEOTIDE SEQUENCE [LARGE SCALE GENOMIC DNA]</scope>
    <source>
        <strain evidence="2 3">LB2</strain>
    </source>
</reference>
<protein>
    <submittedName>
        <fullName evidence="2">Uncharacterized protein</fullName>
    </submittedName>
</protein>
<organism evidence="2 3">
    <name type="scientific">Alkalicella caledoniensis</name>
    <dbReference type="NCBI Taxonomy" id="2731377"/>
    <lineage>
        <taxon>Bacteria</taxon>
        <taxon>Bacillati</taxon>
        <taxon>Bacillota</taxon>
        <taxon>Clostridia</taxon>
        <taxon>Eubacteriales</taxon>
        <taxon>Proteinivoracaceae</taxon>
        <taxon>Alkalicella</taxon>
    </lineage>
</organism>
<dbReference type="KEGG" id="acae:HYG86_10170"/>
<keyword evidence="3" id="KW-1185">Reference proteome</keyword>
<evidence type="ECO:0000256" key="1">
    <source>
        <dbReference type="SAM" id="MobiDB-lite"/>
    </source>
</evidence>
<accession>A0A7G9W8T8</accession>
<sequence length="129" mass="14999">MTAYQKLINELIEKKGLIAPDYFGEIEEVEENEAIENLEPNPSSDDAEYNDSMEDVEQSLKEELAEKLGDYKKNMPLFEVLFTDVMKKNKVNLDEEIKDLNPEEKQGVLTLVLDLIKQFEDVERKEEVK</sequence>
<dbReference type="Proteomes" id="UP000516160">
    <property type="component" value="Chromosome"/>
</dbReference>
<evidence type="ECO:0000313" key="3">
    <source>
        <dbReference type="Proteomes" id="UP000516160"/>
    </source>
</evidence>
<proteinExistence type="predicted"/>
<gene>
    <name evidence="2" type="ORF">HYG86_10170</name>
</gene>
<name>A0A7G9W8T8_ALKCA</name>
<dbReference type="AlphaFoldDB" id="A0A7G9W8T8"/>